<reference evidence="1" key="1">
    <citation type="submission" date="2019-08" db="EMBL/GenBank/DDBJ databases">
        <authorList>
            <person name="Kucharzyk K."/>
            <person name="Murdoch R.W."/>
            <person name="Higgins S."/>
            <person name="Loffler F."/>
        </authorList>
    </citation>
    <scope>NUCLEOTIDE SEQUENCE</scope>
</reference>
<protein>
    <recommendedName>
        <fullName evidence="2">N-acetyltransferase domain-containing protein</fullName>
    </recommendedName>
</protein>
<name>A0A645DSI3_9ZZZZ</name>
<evidence type="ECO:0000313" key="1">
    <source>
        <dbReference type="EMBL" id="MPM92444.1"/>
    </source>
</evidence>
<evidence type="ECO:0008006" key="2">
    <source>
        <dbReference type="Google" id="ProtNLM"/>
    </source>
</evidence>
<organism evidence="1">
    <name type="scientific">bioreactor metagenome</name>
    <dbReference type="NCBI Taxonomy" id="1076179"/>
    <lineage>
        <taxon>unclassified sequences</taxon>
        <taxon>metagenomes</taxon>
        <taxon>ecological metagenomes</taxon>
    </lineage>
</organism>
<comment type="caution">
    <text evidence="1">The sequence shown here is derived from an EMBL/GenBank/DDBJ whole genome shotgun (WGS) entry which is preliminary data.</text>
</comment>
<proteinExistence type="predicted"/>
<sequence>MQQFVSYVSELGFSDIEVMTVWPEAKPVYYNTLRFYESVGFSVVGTYPYLWESGAIKLRKSW</sequence>
<dbReference type="EMBL" id="VSSQ01039382">
    <property type="protein sequence ID" value="MPM92444.1"/>
    <property type="molecule type" value="Genomic_DNA"/>
</dbReference>
<gene>
    <name evidence="1" type="ORF">SDC9_139579</name>
</gene>
<dbReference type="AlphaFoldDB" id="A0A645DSI3"/>
<accession>A0A645DSI3</accession>